<protein>
    <recommendedName>
        <fullName evidence="3">CC domain-containing protein</fullName>
    </recommendedName>
</protein>
<evidence type="ECO:0000313" key="1">
    <source>
        <dbReference type="EMBL" id="MBC8756583.1"/>
    </source>
</evidence>
<dbReference type="EMBL" id="JACGWS010000012">
    <property type="protein sequence ID" value="MBC8756583.1"/>
    <property type="molecule type" value="Genomic_DNA"/>
</dbReference>
<proteinExistence type="predicted"/>
<accession>A0ABR7QDK7</accession>
<organism evidence="1 2">
    <name type="scientific">Kordia aestuariivivens</name>
    <dbReference type="NCBI Taxonomy" id="2759037"/>
    <lineage>
        <taxon>Bacteria</taxon>
        <taxon>Pseudomonadati</taxon>
        <taxon>Bacteroidota</taxon>
        <taxon>Flavobacteriia</taxon>
        <taxon>Flavobacteriales</taxon>
        <taxon>Flavobacteriaceae</taxon>
        <taxon>Kordia</taxon>
    </lineage>
</organism>
<keyword evidence="2" id="KW-1185">Reference proteome</keyword>
<dbReference type="RefSeq" id="WP_187563621.1">
    <property type="nucleotide sequence ID" value="NZ_JACGWS010000012.1"/>
</dbReference>
<reference evidence="1 2" key="1">
    <citation type="submission" date="2020-07" db="EMBL/GenBank/DDBJ databases">
        <title>Description of Kordia aestuariivivens sp. nov., isolated from a tidal flat.</title>
        <authorList>
            <person name="Park S."/>
            <person name="Yoon J.-H."/>
        </authorList>
    </citation>
    <scope>NUCLEOTIDE SEQUENCE [LARGE SCALE GENOMIC DNA]</scope>
    <source>
        <strain evidence="1 2">YSTF-M3</strain>
    </source>
</reference>
<evidence type="ECO:0008006" key="3">
    <source>
        <dbReference type="Google" id="ProtNLM"/>
    </source>
</evidence>
<dbReference type="Proteomes" id="UP000619238">
    <property type="component" value="Unassembled WGS sequence"/>
</dbReference>
<evidence type="ECO:0000313" key="2">
    <source>
        <dbReference type="Proteomes" id="UP000619238"/>
    </source>
</evidence>
<name>A0ABR7QDK7_9FLAO</name>
<sequence length="92" mass="9496">MKKKKVTLGKLGLKKSRVASLESNSVTGGFQSWTGTAEPCFSDFGCGGETNGCPVYTDGCPPQTGACPTNGCPPATLLCNSHSVCPPGVYCY</sequence>
<comment type="caution">
    <text evidence="1">The sequence shown here is derived from an EMBL/GenBank/DDBJ whole genome shotgun (WGS) entry which is preliminary data.</text>
</comment>
<gene>
    <name evidence="1" type="ORF">H2O64_18065</name>
</gene>